<organism evidence="3 4">
    <name type="scientific">Senegalimassilia anaerobia</name>
    <dbReference type="NCBI Taxonomy" id="1473216"/>
    <lineage>
        <taxon>Bacteria</taxon>
        <taxon>Bacillati</taxon>
        <taxon>Actinomycetota</taxon>
        <taxon>Coriobacteriia</taxon>
        <taxon>Coriobacteriales</taxon>
        <taxon>Coriobacteriaceae</taxon>
        <taxon>Senegalimassilia</taxon>
    </lineage>
</organism>
<dbReference type="EMBL" id="PPTP01000001">
    <property type="protein sequence ID" value="RDB57312.1"/>
    <property type="molecule type" value="Genomic_DNA"/>
</dbReference>
<dbReference type="Pfam" id="PF02541">
    <property type="entry name" value="Ppx-GppA"/>
    <property type="match status" value="1"/>
</dbReference>
<dbReference type="InterPro" id="IPR003695">
    <property type="entry name" value="Ppx_GppA_N"/>
</dbReference>
<accession>A0A369LDZ0</accession>
<evidence type="ECO:0000259" key="2">
    <source>
        <dbReference type="Pfam" id="PF02541"/>
    </source>
</evidence>
<name>A0A369LDZ0_9ACTN</name>
<dbReference type="Gene3D" id="3.30.420.40">
    <property type="match status" value="1"/>
</dbReference>
<dbReference type="OrthoDB" id="9793035at2"/>
<dbReference type="GO" id="GO:0006357">
    <property type="term" value="P:regulation of transcription by RNA polymerase II"/>
    <property type="evidence" value="ECO:0007669"/>
    <property type="project" value="TreeGrafter"/>
</dbReference>
<dbReference type="STRING" id="1034345.GCA_000236865_01429"/>
<sequence>MPTYGVIDLGSNSIRLVIYEVKDDRRSTYSSKDFKSIINDKVMAGLAAFVEDGVFTSDGVDRAVNVLKSHMKRVRYFGCKRVDVFATAVLRNAVNCTEAVAEIERRCGLAVTLLSARDEAHLGFVGARCSTPLERGTLVDIGGGSTELTRVEGGRDSDDVSLGQGSLSSFARFVRNILPVPIEMDAIACEFRGNLRRLPSLEPYKASTLYGVGGSTRAAAKLVQQLDELQTRPREVQAEQVLQILHACRENPSAFGHAALKASAERVHTMVPGCVILAELFRHLGADKLVICKHGVREGYLIERMLGAVSAPPQAD</sequence>
<comment type="similarity">
    <text evidence="1">Belongs to the GppA/Ppx family.</text>
</comment>
<dbReference type="CDD" id="cd24052">
    <property type="entry name" value="ASKHA_NBD_HpPPX-GppA-like"/>
    <property type="match status" value="1"/>
</dbReference>
<dbReference type="Proteomes" id="UP000253792">
    <property type="component" value="Unassembled WGS sequence"/>
</dbReference>
<dbReference type="SUPFAM" id="SSF53067">
    <property type="entry name" value="Actin-like ATPase domain"/>
    <property type="match status" value="2"/>
</dbReference>
<evidence type="ECO:0000313" key="4">
    <source>
        <dbReference type="Proteomes" id="UP000253792"/>
    </source>
</evidence>
<dbReference type="RefSeq" id="WP_114619872.1">
    <property type="nucleotide sequence ID" value="NZ_PPTP01000001.1"/>
</dbReference>
<evidence type="ECO:0000256" key="1">
    <source>
        <dbReference type="ARBA" id="ARBA00007125"/>
    </source>
</evidence>
<dbReference type="InterPro" id="IPR043129">
    <property type="entry name" value="ATPase_NBD"/>
</dbReference>
<dbReference type="PANTHER" id="PTHR30005:SF0">
    <property type="entry name" value="RETROGRADE REGULATION PROTEIN 2"/>
    <property type="match status" value="1"/>
</dbReference>
<comment type="caution">
    <text evidence="3">The sequence shown here is derived from an EMBL/GenBank/DDBJ whole genome shotgun (WGS) entry which is preliminary data.</text>
</comment>
<evidence type="ECO:0000313" key="3">
    <source>
        <dbReference type="EMBL" id="RDB57312.1"/>
    </source>
</evidence>
<keyword evidence="4" id="KW-1185">Reference proteome</keyword>
<dbReference type="Gene3D" id="3.30.420.150">
    <property type="entry name" value="Exopolyphosphatase. Domain 2"/>
    <property type="match status" value="1"/>
</dbReference>
<dbReference type="PANTHER" id="PTHR30005">
    <property type="entry name" value="EXOPOLYPHOSPHATASE"/>
    <property type="match status" value="1"/>
</dbReference>
<dbReference type="InterPro" id="IPR050273">
    <property type="entry name" value="GppA/Ppx_hydrolase"/>
</dbReference>
<feature type="domain" description="Ppx/GppA phosphatase N-terminal" evidence="2">
    <location>
        <begin position="50"/>
        <end position="305"/>
    </location>
</feature>
<proteinExistence type="inferred from homology"/>
<gene>
    <name evidence="3" type="ORF">C1880_00335</name>
</gene>
<protein>
    <submittedName>
        <fullName evidence="3">Exopolyphosphatase</fullName>
    </submittedName>
</protein>
<reference evidence="3 4" key="1">
    <citation type="journal article" date="2018" name="Elife">
        <title>Discovery and characterization of a prevalent human gut bacterial enzyme sufficient for the inactivation of a family of plant toxins.</title>
        <authorList>
            <person name="Koppel N."/>
            <person name="Bisanz J.E."/>
            <person name="Pandelia M.E."/>
            <person name="Turnbaugh P.J."/>
            <person name="Balskus E.P."/>
        </authorList>
    </citation>
    <scope>NUCLEOTIDE SEQUENCE [LARGE SCALE GENOMIC DNA]</scope>
    <source>
        <strain evidence="4">anaerobia AP69FAA</strain>
    </source>
</reference>
<dbReference type="AlphaFoldDB" id="A0A369LDZ0"/>